<evidence type="ECO:0008006" key="4">
    <source>
        <dbReference type="Google" id="ProtNLM"/>
    </source>
</evidence>
<organism evidence="2 3">
    <name type="scientific">Streptomyces fragilis</name>
    <dbReference type="NCBI Taxonomy" id="67301"/>
    <lineage>
        <taxon>Bacteria</taxon>
        <taxon>Bacillati</taxon>
        <taxon>Actinomycetota</taxon>
        <taxon>Actinomycetes</taxon>
        <taxon>Kitasatosporales</taxon>
        <taxon>Streptomycetaceae</taxon>
        <taxon>Streptomyces</taxon>
    </lineage>
</organism>
<feature type="compositionally biased region" description="Basic and acidic residues" evidence="1">
    <location>
        <begin position="15"/>
        <end position="28"/>
    </location>
</feature>
<feature type="compositionally biased region" description="Polar residues" evidence="1">
    <location>
        <begin position="30"/>
        <end position="39"/>
    </location>
</feature>
<dbReference type="EMBL" id="JBEZUR010000002">
    <property type="protein sequence ID" value="MEU3553092.1"/>
    <property type="molecule type" value="Genomic_DNA"/>
</dbReference>
<protein>
    <recommendedName>
        <fullName evidence="4">Small hydrophilic protein</fullName>
    </recommendedName>
</protein>
<evidence type="ECO:0000313" key="2">
    <source>
        <dbReference type="EMBL" id="MEU3553092.1"/>
    </source>
</evidence>
<dbReference type="RefSeq" id="WP_170145068.1">
    <property type="nucleotide sequence ID" value="NZ_BEVZ01000003.1"/>
</dbReference>
<feature type="compositionally biased region" description="Basic residues" evidence="1">
    <location>
        <begin position="1"/>
        <end position="11"/>
    </location>
</feature>
<name>A0ABV2YBK4_9ACTN</name>
<gene>
    <name evidence="2" type="ORF">AB0E65_02460</name>
</gene>
<keyword evidence="3" id="KW-1185">Reference proteome</keyword>
<dbReference type="Proteomes" id="UP001550850">
    <property type="component" value="Unassembled WGS sequence"/>
</dbReference>
<sequence length="55" mass="6151">MAKNKNTRKPAQRAARSDRPQQRSDEAAPHQSTVAQVQGSPADVARNKQRRFGHN</sequence>
<evidence type="ECO:0000313" key="3">
    <source>
        <dbReference type="Proteomes" id="UP001550850"/>
    </source>
</evidence>
<reference evidence="2 3" key="1">
    <citation type="submission" date="2024-06" db="EMBL/GenBank/DDBJ databases">
        <title>The Natural Products Discovery Center: Release of the First 8490 Sequenced Strains for Exploring Actinobacteria Biosynthetic Diversity.</title>
        <authorList>
            <person name="Kalkreuter E."/>
            <person name="Kautsar S.A."/>
            <person name="Yang D."/>
            <person name="Bader C.D."/>
            <person name="Teijaro C.N."/>
            <person name="Fluegel L."/>
            <person name="Davis C.M."/>
            <person name="Simpson J.R."/>
            <person name="Lauterbach L."/>
            <person name="Steele A.D."/>
            <person name="Gui C."/>
            <person name="Meng S."/>
            <person name="Li G."/>
            <person name="Viehrig K."/>
            <person name="Ye F."/>
            <person name="Su P."/>
            <person name="Kiefer A.F."/>
            <person name="Nichols A."/>
            <person name="Cepeda A.J."/>
            <person name="Yan W."/>
            <person name="Fan B."/>
            <person name="Jiang Y."/>
            <person name="Adhikari A."/>
            <person name="Zheng C.-J."/>
            <person name="Schuster L."/>
            <person name="Cowan T.M."/>
            <person name="Smanski M.J."/>
            <person name="Chevrette M.G."/>
            <person name="De Carvalho L.P.S."/>
            <person name="Shen B."/>
        </authorList>
    </citation>
    <scope>NUCLEOTIDE SEQUENCE [LARGE SCALE GENOMIC DNA]</scope>
    <source>
        <strain evidence="2 3">NPDC038104</strain>
    </source>
</reference>
<proteinExistence type="predicted"/>
<comment type="caution">
    <text evidence="2">The sequence shown here is derived from an EMBL/GenBank/DDBJ whole genome shotgun (WGS) entry which is preliminary data.</text>
</comment>
<feature type="region of interest" description="Disordered" evidence="1">
    <location>
        <begin position="1"/>
        <end position="55"/>
    </location>
</feature>
<evidence type="ECO:0000256" key="1">
    <source>
        <dbReference type="SAM" id="MobiDB-lite"/>
    </source>
</evidence>
<accession>A0ABV2YBK4</accession>